<keyword evidence="6" id="KW-0732">Signal</keyword>
<dbReference type="PANTHER" id="PTHR30069">
    <property type="entry name" value="TONB-DEPENDENT OUTER MEMBRANE RECEPTOR"/>
    <property type="match status" value="1"/>
</dbReference>
<evidence type="ECO:0000256" key="10">
    <source>
        <dbReference type="ARBA" id="ARBA00023237"/>
    </source>
</evidence>
<keyword evidence="3 11" id="KW-0813">Transport</keyword>
<gene>
    <name evidence="16" type="ORF">FE839_14060</name>
</gene>
<evidence type="ECO:0000256" key="12">
    <source>
        <dbReference type="PROSITE-ProRule" id="PRU10144"/>
    </source>
</evidence>
<feature type="domain" description="TonB-dependent receptor plug" evidence="15">
    <location>
        <begin position="39"/>
        <end position="139"/>
    </location>
</feature>
<feature type="domain" description="TonB-dependent receptor-like beta-barrel" evidence="14">
    <location>
        <begin position="242"/>
        <end position="630"/>
    </location>
</feature>
<comment type="similarity">
    <text evidence="2">Belongs to the TonB-dependent receptor family. Hemoglobin/haptoglobin binding protein subfamily.</text>
</comment>
<proteinExistence type="inferred from homology"/>
<dbReference type="PROSITE" id="PS01156">
    <property type="entry name" value="TONB_DEPENDENT_REC_2"/>
    <property type="match status" value="1"/>
</dbReference>
<dbReference type="Gene3D" id="2.40.170.20">
    <property type="entry name" value="TonB-dependent receptor, beta-barrel domain"/>
    <property type="match status" value="1"/>
</dbReference>
<evidence type="ECO:0000256" key="3">
    <source>
        <dbReference type="ARBA" id="ARBA00022448"/>
    </source>
</evidence>
<dbReference type="EMBL" id="VCHQ01000017">
    <property type="protein sequence ID" value="TLV16151.1"/>
    <property type="molecule type" value="Genomic_DNA"/>
</dbReference>
<dbReference type="InterPro" id="IPR037066">
    <property type="entry name" value="Plug_dom_sf"/>
</dbReference>
<dbReference type="InterPro" id="IPR036942">
    <property type="entry name" value="Beta-barrel_TonB_sf"/>
</dbReference>
<dbReference type="PANTHER" id="PTHR30069:SF29">
    <property type="entry name" value="HEMOGLOBIN AND HEMOGLOBIN-HAPTOGLOBIN-BINDING PROTEIN 1-RELATED"/>
    <property type="match status" value="1"/>
</dbReference>
<dbReference type="InterPro" id="IPR010917">
    <property type="entry name" value="TonB_rcpt_CS"/>
</dbReference>
<evidence type="ECO:0000256" key="11">
    <source>
        <dbReference type="PROSITE-ProRule" id="PRU01360"/>
    </source>
</evidence>
<dbReference type="Pfam" id="PF07715">
    <property type="entry name" value="Plug"/>
    <property type="match status" value="1"/>
</dbReference>
<accession>A0A5R9LGB3</accession>
<evidence type="ECO:0000256" key="1">
    <source>
        <dbReference type="ARBA" id="ARBA00004571"/>
    </source>
</evidence>
<dbReference type="InterPro" id="IPR012910">
    <property type="entry name" value="Plug_dom"/>
</dbReference>
<dbReference type="Gene3D" id="2.170.130.10">
    <property type="entry name" value="TonB-dependent receptor, plug domain"/>
    <property type="match status" value="1"/>
</dbReference>
<dbReference type="Proteomes" id="UP000307430">
    <property type="component" value="Unassembled WGS sequence"/>
</dbReference>
<dbReference type="InterPro" id="IPR000531">
    <property type="entry name" value="Beta-barrel_TonB"/>
</dbReference>
<keyword evidence="10 11" id="KW-0998">Cell outer membrane</keyword>
<keyword evidence="8 11" id="KW-0472">Membrane</keyword>
<evidence type="ECO:0000256" key="7">
    <source>
        <dbReference type="ARBA" id="ARBA00023077"/>
    </source>
</evidence>
<evidence type="ECO:0000259" key="14">
    <source>
        <dbReference type="Pfam" id="PF00593"/>
    </source>
</evidence>
<keyword evidence="9 16" id="KW-0675">Receptor</keyword>
<evidence type="ECO:0000313" key="16">
    <source>
        <dbReference type="EMBL" id="TLV16151.1"/>
    </source>
</evidence>
<evidence type="ECO:0000259" key="15">
    <source>
        <dbReference type="Pfam" id="PF07715"/>
    </source>
</evidence>
<comment type="subcellular location">
    <subcellularLocation>
        <location evidence="1 11">Cell outer membrane</location>
        <topology evidence="1 11">Multi-pass membrane protein</topology>
    </subcellularLocation>
</comment>
<keyword evidence="4 11" id="KW-1134">Transmembrane beta strand</keyword>
<dbReference type="RefSeq" id="WP_138361430.1">
    <property type="nucleotide sequence ID" value="NZ_VCHQ01000017.1"/>
</dbReference>
<evidence type="ECO:0000313" key="17">
    <source>
        <dbReference type="Proteomes" id="UP000307430"/>
    </source>
</evidence>
<keyword evidence="5 11" id="KW-0812">Transmembrane</keyword>
<dbReference type="GO" id="GO:0044718">
    <property type="term" value="P:siderophore transmembrane transport"/>
    <property type="evidence" value="ECO:0007669"/>
    <property type="project" value="TreeGrafter"/>
</dbReference>
<protein>
    <submittedName>
        <fullName evidence="16">TonB-dependent receptor</fullName>
    </submittedName>
</protein>
<evidence type="ECO:0000256" key="8">
    <source>
        <dbReference type="ARBA" id="ARBA00023136"/>
    </source>
</evidence>
<sequence>MNVRNNIIYTALGLGISQAACSAAAEESMTVWSSPAPAATTTILGQETIQSLDKNDVAHALSVVPGVVLQKAGSRNELQVKVRGFDGRQVPVFFDGVPIYVPYDGNLDLGRFLTSDIASVEVSKGYSSLLQGPNQMGGAINITTPRPAKPFEASVGYRQGWSRSKDNAFDTHASLAASNDLGYIQLSGSRLKQDFLGLPHGVRNAIAGENGKMVNSASDDKRGIIKLGFTPRASDEYAFTYIKQDGEKQNPPYAGTSSQKSRYWQWPEYDKESYYYQGTTHLTDAFTLKSRLYHDTFKNTLLMYNSLADLKNKKGNYSRYDDYSTGAGLQLSADLLDSDQLSLAVNWKDDVHREKSALNGPYDRYQDRTWSVAGEYQWAAADDLDIVVGVSYDWRNSLEGKKHENNGSVTHYDSNRQNAFNWETMARYHFARQDTLALSWYDRTRFPTLKERYTTSKPAKDQIALVNPHLKPERARGVDLTWNGHFNDRWSYEISTWYNRVSDAILAINIDDDTVQNQNSGRVDYRGIDAGIKGSPLAMLDVGLSYSLIHADAKRQAAGKVTDLPNQTLTAWLTLKPTESLRVTLSEEARSSSYSNSDGSQRAAGFAITHLRADYAIGRGFSVNASVNNLFDTRYYYSEGFIEEGRNVWAGVEYKF</sequence>
<dbReference type="GO" id="GO:0015344">
    <property type="term" value="F:siderophore uptake transmembrane transporter activity"/>
    <property type="evidence" value="ECO:0007669"/>
    <property type="project" value="TreeGrafter"/>
</dbReference>
<feature type="short sequence motif" description="TonB C-terminal box" evidence="12">
    <location>
        <begin position="639"/>
        <end position="656"/>
    </location>
</feature>
<comment type="caution">
    <text evidence="16">The sequence shown here is derived from an EMBL/GenBank/DDBJ whole genome shotgun (WGS) entry which is preliminary data.</text>
</comment>
<dbReference type="CDD" id="cd01347">
    <property type="entry name" value="ligand_gated_channel"/>
    <property type="match status" value="1"/>
</dbReference>
<dbReference type="PROSITE" id="PS52016">
    <property type="entry name" value="TONB_DEPENDENT_REC_3"/>
    <property type="match status" value="1"/>
</dbReference>
<evidence type="ECO:0000256" key="9">
    <source>
        <dbReference type="ARBA" id="ARBA00023170"/>
    </source>
</evidence>
<organism evidence="16 17">
    <name type="scientific">Klebsiella indica</name>
    <dbReference type="NCBI Taxonomy" id="2582917"/>
    <lineage>
        <taxon>Bacteria</taxon>
        <taxon>Pseudomonadati</taxon>
        <taxon>Pseudomonadota</taxon>
        <taxon>Gammaproteobacteria</taxon>
        <taxon>Enterobacterales</taxon>
        <taxon>Enterobacteriaceae</taxon>
        <taxon>Klebsiella/Raoultella group</taxon>
        <taxon>Klebsiella</taxon>
    </lineage>
</organism>
<evidence type="ECO:0000256" key="6">
    <source>
        <dbReference type="ARBA" id="ARBA00022729"/>
    </source>
</evidence>
<dbReference type="Pfam" id="PF00593">
    <property type="entry name" value="TonB_dep_Rec_b-barrel"/>
    <property type="match status" value="1"/>
</dbReference>
<dbReference type="InterPro" id="IPR039426">
    <property type="entry name" value="TonB-dep_rcpt-like"/>
</dbReference>
<keyword evidence="7 13" id="KW-0798">TonB box</keyword>
<keyword evidence="17" id="KW-1185">Reference proteome</keyword>
<name>A0A5R9LGB3_9ENTR</name>
<evidence type="ECO:0000256" key="13">
    <source>
        <dbReference type="RuleBase" id="RU003357"/>
    </source>
</evidence>
<dbReference type="GO" id="GO:0009279">
    <property type="term" value="C:cell outer membrane"/>
    <property type="evidence" value="ECO:0007669"/>
    <property type="project" value="UniProtKB-SubCell"/>
</dbReference>
<evidence type="ECO:0000256" key="4">
    <source>
        <dbReference type="ARBA" id="ARBA00022452"/>
    </source>
</evidence>
<evidence type="ECO:0000256" key="5">
    <source>
        <dbReference type="ARBA" id="ARBA00022692"/>
    </source>
</evidence>
<evidence type="ECO:0000256" key="2">
    <source>
        <dbReference type="ARBA" id="ARBA00008143"/>
    </source>
</evidence>
<reference evidence="16 17" key="1">
    <citation type="submission" date="2019-05" db="EMBL/GenBank/DDBJ databases">
        <title>Genome sequence of Klebsiella sp strain TOUT106.</title>
        <authorList>
            <person name="Rahi P."/>
            <person name="Chaudhari D."/>
        </authorList>
    </citation>
    <scope>NUCLEOTIDE SEQUENCE [LARGE SCALE GENOMIC DNA]</scope>
    <source>
        <strain evidence="16 17">TOUT106</strain>
    </source>
</reference>
<dbReference type="SUPFAM" id="SSF56935">
    <property type="entry name" value="Porins"/>
    <property type="match status" value="1"/>
</dbReference>
<dbReference type="AlphaFoldDB" id="A0A5R9LGB3"/>